<evidence type="ECO:0000256" key="11">
    <source>
        <dbReference type="PIRSR" id="PIRSR000495-1"/>
    </source>
</evidence>
<evidence type="ECO:0000256" key="1">
    <source>
        <dbReference type="ARBA" id="ARBA00005091"/>
    </source>
</evidence>
<evidence type="ECO:0000256" key="3">
    <source>
        <dbReference type="ARBA" id="ARBA00022605"/>
    </source>
</evidence>
<evidence type="ECO:0000256" key="6">
    <source>
        <dbReference type="ARBA" id="ARBA00023102"/>
    </source>
</evidence>
<reference evidence="13 14" key="1">
    <citation type="submission" date="2018-06" db="EMBL/GenBank/DDBJ databases">
        <title>Mucibacter soli gen. nov., sp. nov., a new member of the family Chitinophagaceae producing mucin.</title>
        <authorList>
            <person name="Kim M.-K."/>
            <person name="Park S."/>
            <person name="Kim T.-S."/>
            <person name="Joung Y."/>
            <person name="Han J.-H."/>
            <person name="Kim S.B."/>
        </authorList>
    </citation>
    <scope>NUCLEOTIDE SEQUENCE [LARGE SCALE GENOMIC DNA]</scope>
    <source>
        <strain evidence="13 14">R1-15</strain>
    </source>
</reference>
<feature type="active site" description="Nucleophile" evidence="10 11">
    <location>
        <position position="76"/>
    </location>
</feature>
<dbReference type="UniPathway" id="UPA00031">
    <property type="reaction ID" value="UER00010"/>
</dbReference>
<dbReference type="Pfam" id="PF00117">
    <property type="entry name" value="GATase"/>
    <property type="match status" value="1"/>
</dbReference>
<evidence type="ECO:0000256" key="7">
    <source>
        <dbReference type="ARBA" id="ARBA00023239"/>
    </source>
</evidence>
<keyword evidence="3 10" id="KW-0028">Amino-acid biosynthesis</keyword>
<evidence type="ECO:0000313" key="14">
    <source>
        <dbReference type="Proteomes" id="UP000248745"/>
    </source>
</evidence>
<keyword evidence="4 10" id="KW-0378">Hydrolase</keyword>
<dbReference type="InterPro" id="IPR010139">
    <property type="entry name" value="Imidazole-glycPsynth_HisH"/>
</dbReference>
<dbReference type="GO" id="GO:0000105">
    <property type="term" value="P:L-histidine biosynthetic process"/>
    <property type="evidence" value="ECO:0007669"/>
    <property type="project" value="UniProtKB-UniRule"/>
</dbReference>
<comment type="pathway">
    <text evidence="1 10">Amino-acid biosynthesis; L-histidine biosynthesis; L-histidine from 5-phospho-alpha-D-ribose 1-diphosphate: step 5/9.</text>
</comment>
<dbReference type="PROSITE" id="PS51273">
    <property type="entry name" value="GATASE_TYPE_1"/>
    <property type="match status" value="1"/>
</dbReference>
<comment type="function">
    <text evidence="10">IGPS catalyzes the conversion of PRFAR and glutamine to IGP, AICAR and glutamate. The HisH subunit catalyzes the hydrolysis of glutamine to glutamate and ammonia as part of the synthesis of IGP and AICAR. The resulting ammonia molecule is channeled to the active site of HisF.</text>
</comment>
<dbReference type="HAMAP" id="MF_00278">
    <property type="entry name" value="HisH"/>
    <property type="match status" value="1"/>
</dbReference>
<dbReference type="GO" id="GO:0004359">
    <property type="term" value="F:glutaminase activity"/>
    <property type="evidence" value="ECO:0007669"/>
    <property type="project" value="UniProtKB-EC"/>
</dbReference>
<sequence length="192" mass="21159">MIAILKYNAGNVCSVAFALRRLGVDAVVTDDVVVLGGADKIIFPGVGAAGAAMAYLREKRLDEVICSFQKPLLGICLGMQLMCSFSAEGNVDCLDIFSQKVRRFDDGECLQHVGWNQIKQLSSPLFKGIAEDEYQYFVHGYYAEISARTIAVTNYENAFSAALQRDNFYGVQFHPEKSGPVGQRILQNFLSL</sequence>
<keyword evidence="10" id="KW-0963">Cytoplasm</keyword>
<accession>A0A2W2C1K3</accession>
<dbReference type="EC" id="3.5.1.2" evidence="10"/>
<dbReference type="PANTHER" id="PTHR42701:SF1">
    <property type="entry name" value="IMIDAZOLE GLYCEROL PHOSPHATE SYNTHASE SUBUNIT HISH"/>
    <property type="match status" value="1"/>
</dbReference>
<evidence type="ECO:0000256" key="10">
    <source>
        <dbReference type="HAMAP-Rule" id="MF_00278"/>
    </source>
</evidence>
<keyword evidence="14" id="KW-1185">Reference proteome</keyword>
<name>A0A2W2C1K3_9BACT</name>
<dbReference type="OrthoDB" id="9807137at2"/>
<keyword evidence="7 10" id="KW-0456">Lyase</keyword>
<dbReference type="InterPro" id="IPR017926">
    <property type="entry name" value="GATASE"/>
</dbReference>
<feature type="active site" evidence="10 11">
    <location>
        <position position="176"/>
    </location>
</feature>
<evidence type="ECO:0000313" key="13">
    <source>
        <dbReference type="EMBL" id="PZF73923.1"/>
    </source>
</evidence>
<comment type="subunit">
    <text evidence="2 10">Heterodimer of HisH and HisF.</text>
</comment>
<comment type="subcellular location">
    <subcellularLocation>
        <location evidence="10">Cytoplasm</location>
    </subcellularLocation>
</comment>
<feature type="active site" evidence="10 11">
    <location>
        <position position="174"/>
    </location>
</feature>
<dbReference type="GO" id="GO:0016829">
    <property type="term" value="F:lyase activity"/>
    <property type="evidence" value="ECO:0007669"/>
    <property type="project" value="UniProtKB-KW"/>
</dbReference>
<dbReference type="EMBL" id="QKTW01000009">
    <property type="protein sequence ID" value="PZF73923.1"/>
    <property type="molecule type" value="Genomic_DNA"/>
</dbReference>
<evidence type="ECO:0000256" key="9">
    <source>
        <dbReference type="ARBA" id="ARBA00049534"/>
    </source>
</evidence>
<evidence type="ECO:0000256" key="4">
    <source>
        <dbReference type="ARBA" id="ARBA00022801"/>
    </source>
</evidence>
<dbReference type="InterPro" id="IPR029062">
    <property type="entry name" value="Class_I_gatase-like"/>
</dbReference>
<dbReference type="SUPFAM" id="SSF52317">
    <property type="entry name" value="Class I glutamine amidotransferase-like"/>
    <property type="match status" value="1"/>
</dbReference>
<dbReference type="Gene3D" id="3.40.50.880">
    <property type="match status" value="1"/>
</dbReference>
<keyword evidence="5 10" id="KW-0315">Glutamine amidotransferase</keyword>
<dbReference type="PANTHER" id="PTHR42701">
    <property type="entry name" value="IMIDAZOLE GLYCEROL PHOSPHATE SYNTHASE SUBUNIT HISH"/>
    <property type="match status" value="1"/>
</dbReference>
<comment type="catalytic activity">
    <reaction evidence="8 10">
        <text>5-[(5-phospho-1-deoxy-D-ribulos-1-ylimino)methylamino]-1-(5-phospho-beta-D-ribosyl)imidazole-4-carboxamide + L-glutamine = D-erythro-1-(imidazol-4-yl)glycerol 3-phosphate + 5-amino-1-(5-phospho-beta-D-ribosyl)imidazole-4-carboxamide + L-glutamate + H(+)</text>
        <dbReference type="Rhea" id="RHEA:24793"/>
        <dbReference type="ChEBI" id="CHEBI:15378"/>
        <dbReference type="ChEBI" id="CHEBI:29985"/>
        <dbReference type="ChEBI" id="CHEBI:58278"/>
        <dbReference type="ChEBI" id="CHEBI:58359"/>
        <dbReference type="ChEBI" id="CHEBI:58475"/>
        <dbReference type="ChEBI" id="CHEBI:58525"/>
        <dbReference type="EC" id="4.3.2.10"/>
    </reaction>
</comment>
<protein>
    <recommendedName>
        <fullName evidence="10">Imidazole glycerol phosphate synthase subunit HisH</fullName>
        <ecNumber evidence="10">4.3.2.10</ecNumber>
    </recommendedName>
    <alternativeName>
        <fullName evidence="10">IGP synthase glutaminase subunit</fullName>
        <ecNumber evidence="10">3.5.1.2</ecNumber>
    </alternativeName>
    <alternativeName>
        <fullName evidence="10">IGP synthase subunit HisH</fullName>
    </alternativeName>
    <alternativeName>
        <fullName evidence="10">ImGP synthase subunit HisH</fullName>
        <shortName evidence="10">IGPS subunit HisH</shortName>
    </alternativeName>
</protein>
<dbReference type="NCBIfam" id="TIGR01855">
    <property type="entry name" value="IMP_synth_hisH"/>
    <property type="match status" value="1"/>
</dbReference>
<evidence type="ECO:0000256" key="2">
    <source>
        <dbReference type="ARBA" id="ARBA00011152"/>
    </source>
</evidence>
<dbReference type="EC" id="4.3.2.10" evidence="10"/>
<dbReference type="GO" id="GO:0000107">
    <property type="term" value="F:imidazoleglycerol-phosphate synthase activity"/>
    <property type="evidence" value="ECO:0007669"/>
    <property type="project" value="UniProtKB-UniRule"/>
</dbReference>
<evidence type="ECO:0000256" key="5">
    <source>
        <dbReference type="ARBA" id="ARBA00022962"/>
    </source>
</evidence>
<comment type="catalytic activity">
    <reaction evidence="9 10">
        <text>L-glutamine + H2O = L-glutamate + NH4(+)</text>
        <dbReference type="Rhea" id="RHEA:15889"/>
        <dbReference type="ChEBI" id="CHEBI:15377"/>
        <dbReference type="ChEBI" id="CHEBI:28938"/>
        <dbReference type="ChEBI" id="CHEBI:29985"/>
        <dbReference type="ChEBI" id="CHEBI:58359"/>
        <dbReference type="EC" id="3.5.1.2"/>
    </reaction>
</comment>
<comment type="caution">
    <text evidence="13">The sequence shown here is derived from an EMBL/GenBank/DDBJ whole genome shotgun (WGS) entry which is preliminary data.</text>
</comment>
<evidence type="ECO:0000259" key="12">
    <source>
        <dbReference type="Pfam" id="PF00117"/>
    </source>
</evidence>
<feature type="domain" description="Glutamine amidotransferase" evidence="12">
    <location>
        <begin position="39"/>
        <end position="190"/>
    </location>
</feature>
<dbReference type="GO" id="GO:0005737">
    <property type="term" value="C:cytoplasm"/>
    <property type="evidence" value="ECO:0007669"/>
    <property type="project" value="UniProtKB-SubCell"/>
</dbReference>
<keyword evidence="6 10" id="KW-0368">Histidine biosynthesis</keyword>
<organism evidence="13 14">
    <name type="scientific">Taibaiella soli</name>
    <dbReference type="NCBI Taxonomy" id="1649169"/>
    <lineage>
        <taxon>Bacteria</taxon>
        <taxon>Pseudomonadati</taxon>
        <taxon>Bacteroidota</taxon>
        <taxon>Chitinophagia</taxon>
        <taxon>Chitinophagales</taxon>
        <taxon>Chitinophagaceae</taxon>
        <taxon>Taibaiella</taxon>
    </lineage>
</organism>
<proteinExistence type="inferred from homology"/>
<dbReference type="Proteomes" id="UP000248745">
    <property type="component" value="Unassembled WGS sequence"/>
</dbReference>
<evidence type="ECO:0000256" key="8">
    <source>
        <dbReference type="ARBA" id="ARBA00047838"/>
    </source>
</evidence>
<dbReference type="PIRSF" id="PIRSF000495">
    <property type="entry name" value="Amidotransf_hisH"/>
    <property type="match status" value="1"/>
</dbReference>
<dbReference type="AlphaFoldDB" id="A0A2W2C1K3"/>
<dbReference type="RefSeq" id="WP_110998020.1">
    <property type="nucleotide sequence ID" value="NZ_QKTW01000009.1"/>
</dbReference>
<gene>
    <name evidence="10 13" type="primary">hisH</name>
    <name evidence="13" type="ORF">DN068_06175</name>
</gene>